<dbReference type="PROSITE" id="PS50943">
    <property type="entry name" value="HTH_CROC1"/>
    <property type="match status" value="1"/>
</dbReference>
<dbReference type="Gene3D" id="1.10.260.40">
    <property type="entry name" value="lambda repressor-like DNA-binding domains"/>
    <property type="match status" value="1"/>
</dbReference>
<dbReference type="SMART" id="SM00530">
    <property type="entry name" value="HTH_XRE"/>
    <property type="match status" value="1"/>
</dbReference>
<comment type="caution">
    <text evidence="3">The sequence shown here is derived from an EMBL/GenBank/DDBJ whole genome shotgun (WGS) entry which is preliminary data.</text>
</comment>
<proteinExistence type="predicted"/>
<dbReference type="NCBIfam" id="TIGR02607">
    <property type="entry name" value="antidote_HigA"/>
    <property type="match status" value="1"/>
</dbReference>
<keyword evidence="1" id="KW-0238">DNA-binding</keyword>
<dbReference type="InterPro" id="IPR010982">
    <property type="entry name" value="Lambda_DNA-bd_dom_sf"/>
</dbReference>
<dbReference type="CDD" id="cd00093">
    <property type="entry name" value="HTH_XRE"/>
    <property type="match status" value="1"/>
</dbReference>
<dbReference type="EMBL" id="JBIYDN010000035">
    <property type="protein sequence ID" value="MFK4447491.1"/>
    <property type="molecule type" value="Genomic_DNA"/>
</dbReference>
<organism evidence="3 4">
    <name type="scientific">Caballeronia udeis</name>
    <dbReference type="NCBI Taxonomy" id="1232866"/>
    <lineage>
        <taxon>Bacteria</taxon>
        <taxon>Pseudomonadati</taxon>
        <taxon>Pseudomonadota</taxon>
        <taxon>Betaproteobacteria</taxon>
        <taxon>Burkholderiales</taxon>
        <taxon>Burkholderiaceae</taxon>
        <taxon>Caballeronia</taxon>
    </lineage>
</organism>
<accession>A0ABW8MYG8</accession>
<evidence type="ECO:0000259" key="2">
    <source>
        <dbReference type="PROSITE" id="PS50943"/>
    </source>
</evidence>
<dbReference type="SUPFAM" id="SSF47413">
    <property type="entry name" value="lambda repressor-like DNA-binding domains"/>
    <property type="match status" value="1"/>
</dbReference>
<keyword evidence="4" id="KW-1185">Reference proteome</keyword>
<name>A0ABW8MYG8_9BURK</name>
<evidence type="ECO:0000313" key="3">
    <source>
        <dbReference type="EMBL" id="MFK4447491.1"/>
    </source>
</evidence>
<dbReference type="RefSeq" id="WP_404613152.1">
    <property type="nucleotide sequence ID" value="NZ_JBIYDN010000035.1"/>
</dbReference>
<sequence length="98" mass="10983">MRMHNPPHPGEILSELWLEPLELSITHAAEGVDVSRETLSEIVNGRAAISPEISIRLELAFGKSAESWLTHQAAFDLWQAYRKRDALCKVTPAHPQTD</sequence>
<gene>
    <name evidence="3" type="ORF">ABH943_007527</name>
</gene>
<feature type="domain" description="HTH cro/C1-type" evidence="2">
    <location>
        <begin position="29"/>
        <end position="68"/>
    </location>
</feature>
<evidence type="ECO:0000256" key="1">
    <source>
        <dbReference type="ARBA" id="ARBA00023125"/>
    </source>
</evidence>
<dbReference type="InterPro" id="IPR001387">
    <property type="entry name" value="Cro/C1-type_HTH"/>
</dbReference>
<evidence type="ECO:0000313" key="4">
    <source>
        <dbReference type="Proteomes" id="UP001620514"/>
    </source>
</evidence>
<dbReference type="InterPro" id="IPR013430">
    <property type="entry name" value="Toxin_antidote_HigA"/>
</dbReference>
<dbReference type="Pfam" id="PF01381">
    <property type="entry name" value="HTH_3"/>
    <property type="match status" value="1"/>
</dbReference>
<dbReference type="Proteomes" id="UP001620514">
    <property type="component" value="Unassembled WGS sequence"/>
</dbReference>
<reference evidence="3 4" key="1">
    <citation type="submission" date="2024-11" db="EMBL/GenBank/DDBJ databases">
        <title>Using genomics to understand microbial adaptation to soil warming.</title>
        <authorList>
            <person name="Deangelis K.M. PhD."/>
        </authorList>
    </citation>
    <scope>NUCLEOTIDE SEQUENCE [LARGE SCALE GENOMIC DNA]</scope>
    <source>
        <strain evidence="3 4">GAS97</strain>
    </source>
</reference>
<dbReference type="PANTHER" id="PTHR36924">
    <property type="entry name" value="ANTITOXIN HIGA-1"/>
    <property type="match status" value="1"/>
</dbReference>
<protein>
    <submittedName>
        <fullName evidence="3">Addiction module HigA family antidote</fullName>
    </submittedName>
</protein>
<dbReference type="PANTHER" id="PTHR36924:SF1">
    <property type="entry name" value="ANTITOXIN HIGA-1"/>
    <property type="match status" value="1"/>
</dbReference>